<dbReference type="RefSeq" id="WP_149669355.1">
    <property type="nucleotide sequence ID" value="NZ_VTUZ01000004.1"/>
</dbReference>
<dbReference type="PANTHER" id="PTHR43312">
    <property type="entry name" value="D-THREO-ALDOSE 1-DEHYDROGENASE"/>
    <property type="match status" value="1"/>
</dbReference>
<dbReference type="PROSITE" id="PS51318">
    <property type="entry name" value="TAT"/>
    <property type="match status" value="1"/>
</dbReference>
<name>A0A5B0HF27_9BURK</name>
<dbReference type="Pfam" id="PF00248">
    <property type="entry name" value="Aldo_ket_red"/>
    <property type="match status" value="1"/>
</dbReference>
<dbReference type="PANTHER" id="PTHR43312:SF1">
    <property type="entry name" value="NADP-DEPENDENT OXIDOREDUCTASE DOMAIN-CONTAINING PROTEIN"/>
    <property type="match status" value="1"/>
</dbReference>
<gene>
    <name evidence="2" type="ORF">FVF58_07990</name>
</gene>
<comment type="caution">
    <text evidence="2">The sequence shown here is derived from an EMBL/GenBank/DDBJ whole genome shotgun (WGS) entry which is preliminary data.</text>
</comment>
<accession>A0A5B0HF27</accession>
<evidence type="ECO:0000259" key="1">
    <source>
        <dbReference type="Pfam" id="PF00248"/>
    </source>
</evidence>
<sequence length="336" mass="36022">MALSSKADGPRVGRRRFLRTAGSAAIGVPVSLALTRVSAAQTQAQGQAQTHEQSQLATTAPPRIARRVIRSTGELLPVVGCGTWRTFDVGDDPAARAQLAEVLRILFEAGGSVIDSSPMYGSSEAVAGALLTRLDAHAKAFVATKVWTDGRDAGIAQMEESLRRFQQPRIDLMQVHNLLDWRTQLATLRDWKARGRIRYIGITHYTSSAFDEVASVMRSEKPDFVQINYAADDRAAEDRILPLAAELGIGVVVNQPFGGGGLLARVGKSPLPLWAAEIGCTSWAQVLLKFVLAHPAVTVVIPGTGRPQYMADNVRAGSGPLPDQAMRARIVAAVKG</sequence>
<protein>
    <submittedName>
        <fullName evidence="2">Aldo/keto reductase</fullName>
    </submittedName>
</protein>
<dbReference type="InterPro" id="IPR053135">
    <property type="entry name" value="AKR2_Oxidoreductase"/>
</dbReference>
<dbReference type="SUPFAM" id="SSF51430">
    <property type="entry name" value="NAD(P)-linked oxidoreductase"/>
    <property type="match status" value="1"/>
</dbReference>
<dbReference type="AlphaFoldDB" id="A0A5B0HF27"/>
<dbReference type="InterPro" id="IPR036812">
    <property type="entry name" value="NAD(P)_OxRdtase_dom_sf"/>
</dbReference>
<dbReference type="InterPro" id="IPR006311">
    <property type="entry name" value="TAT_signal"/>
</dbReference>
<dbReference type="Gene3D" id="3.20.20.100">
    <property type="entry name" value="NADP-dependent oxidoreductase domain"/>
    <property type="match status" value="1"/>
</dbReference>
<dbReference type="InterPro" id="IPR023210">
    <property type="entry name" value="NADP_OxRdtase_dom"/>
</dbReference>
<keyword evidence="3" id="KW-1185">Reference proteome</keyword>
<dbReference type="EMBL" id="VTUZ01000004">
    <property type="protein sequence ID" value="KAA1013672.1"/>
    <property type="molecule type" value="Genomic_DNA"/>
</dbReference>
<reference evidence="2 3" key="1">
    <citation type="submission" date="2019-08" db="EMBL/GenBank/DDBJ databases">
        <title>Paraburkholderia sp. DCY113.</title>
        <authorList>
            <person name="Kang J."/>
        </authorList>
    </citation>
    <scope>NUCLEOTIDE SEQUENCE [LARGE SCALE GENOMIC DNA]</scope>
    <source>
        <strain evidence="2 3">DCY113</strain>
    </source>
</reference>
<proteinExistence type="predicted"/>
<evidence type="ECO:0000313" key="3">
    <source>
        <dbReference type="Proteomes" id="UP000325273"/>
    </source>
</evidence>
<feature type="domain" description="NADP-dependent oxidoreductase" evidence="1">
    <location>
        <begin position="79"/>
        <end position="327"/>
    </location>
</feature>
<dbReference type="Proteomes" id="UP000325273">
    <property type="component" value="Unassembled WGS sequence"/>
</dbReference>
<organism evidence="2 3">
    <name type="scientific">Paraburkholderia panacisoli</name>
    <dbReference type="NCBI Taxonomy" id="2603818"/>
    <lineage>
        <taxon>Bacteria</taxon>
        <taxon>Pseudomonadati</taxon>
        <taxon>Pseudomonadota</taxon>
        <taxon>Betaproteobacteria</taxon>
        <taxon>Burkholderiales</taxon>
        <taxon>Burkholderiaceae</taxon>
        <taxon>Paraburkholderia</taxon>
    </lineage>
</organism>
<dbReference type="CDD" id="cd19095">
    <property type="entry name" value="AKR_PA4992-like"/>
    <property type="match status" value="1"/>
</dbReference>
<evidence type="ECO:0000313" key="2">
    <source>
        <dbReference type="EMBL" id="KAA1013672.1"/>
    </source>
</evidence>